<organism evidence="1 2">
    <name type="scientific">Acinetobacter pittii ANC 4050</name>
    <dbReference type="NCBI Taxonomy" id="1217691"/>
    <lineage>
        <taxon>Bacteria</taxon>
        <taxon>Pseudomonadati</taxon>
        <taxon>Pseudomonadota</taxon>
        <taxon>Gammaproteobacteria</taxon>
        <taxon>Moraxellales</taxon>
        <taxon>Moraxellaceae</taxon>
        <taxon>Acinetobacter</taxon>
        <taxon>Acinetobacter calcoaceticus/baumannii complex</taxon>
    </lineage>
</organism>
<dbReference type="AlphaFoldDB" id="R8YMB2"/>
<dbReference type="HOGENOM" id="CLU_2930528_0_0_6"/>
<dbReference type="Proteomes" id="UP000014024">
    <property type="component" value="Unassembled WGS sequence"/>
</dbReference>
<name>R8YMB2_ACIPI</name>
<dbReference type="EMBL" id="APQM01000003">
    <property type="protein sequence ID" value="EOQ70563.1"/>
    <property type="molecule type" value="Genomic_DNA"/>
</dbReference>
<reference evidence="1 2" key="1">
    <citation type="submission" date="2013-02" db="EMBL/GenBank/DDBJ databases">
        <title>The Genome Sequence of Acinetobacter sp. ANC 4050.</title>
        <authorList>
            <consortium name="The Broad Institute Genome Sequencing Platform"/>
            <consortium name="The Broad Institute Genome Sequencing Center for Infectious Disease"/>
            <person name="Cerqueira G."/>
            <person name="Feldgarden M."/>
            <person name="Courvalin P."/>
            <person name="Perichon B."/>
            <person name="Grillot-Courvalin C."/>
            <person name="Clermont D."/>
            <person name="Rocha E."/>
            <person name="Yoon E.-J."/>
            <person name="Nemec A."/>
            <person name="Walker B."/>
            <person name="Young S.K."/>
            <person name="Zeng Q."/>
            <person name="Gargeya S."/>
            <person name="Fitzgerald M."/>
            <person name="Haas B."/>
            <person name="Abouelleil A."/>
            <person name="Alvarado L."/>
            <person name="Arachchi H.M."/>
            <person name="Berlin A.M."/>
            <person name="Chapman S.B."/>
            <person name="Dewar J."/>
            <person name="Goldberg J."/>
            <person name="Griggs A."/>
            <person name="Gujja S."/>
            <person name="Hansen M."/>
            <person name="Howarth C."/>
            <person name="Imamovic A."/>
            <person name="Larimer J."/>
            <person name="McCowan C."/>
            <person name="Murphy C."/>
            <person name="Neiman D."/>
            <person name="Pearson M."/>
            <person name="Priest M."/>
            <person name="Roberts A."/>
            <person name="Saif S."/>
            <person name="Shea T."/>
            <person name="Sisk P."/>
            <person name="Sykes S."/>
            <person name="Wortman J."/>
            <person name="Nusbaum C."/>
            <person name="Birren B."/>
        </authorList>
    </citation>
    <scope>NUCLEOTIDE SEQUENCE [LARGE SCALE GENOMIC DNA]</scope>
    <source>
        <strain evidence="1 2">ANC 4050</strain>
    </source>
</reference>
<gene>
    <name evidence="1" type="ORF">F931_00854</name>
</gene>
<comment type="caution">
    <text evidence="1">The sequence shown here is derived from an EMBL/GenBank/DDBJ whole genome shotgun (WGS) entry which is preliminary data.</text>
</comment>
<evidence type="ECO:0000313" key="1">
    <source>
        <dbReference type="EMBL" id="EOQ70563.1"/>
    </source>
</evidence>
<proteinExistence type="predicted"/>
<protein>
    <submittedName>
        <fullName evidence="1">Uncharacterized protein</fullName>
    </submittedName>
</protein>
<sequence length="60" mass="7159">MKTRIGYIPNEEEEEESLLTAKVDSEIEKLRKRRDERLLSYTDEEKNIKYKIPIESSVKS</sequence>
<accession>R8YMB2</accession>
<evidence type="ECO:0000313" key="2">
    <source>
        <dbReference type="Proteomes" id="UP000014024"/>
    </source>
</evidence>
<dbReference type="RefSeq" id="WP_016140923.1">
    <property type="nucleotide sequence ID" value="NZ_KB976987.1"/>
</dbReference>